<evidence type="ECO:0000256" key="1">
    <source>
        <dbReference type="SAM" id="SignalP"/>
    </source>
</evidence>
<dbReference type="EMBL" id="LR726542">
    <property type="protein sequence ID" value="VWO97813.1"/>
    <property type="molecule type" value="Genomic_DNA"/>
</dbReference>
<proteinExistence type="predicted"/>
<protein>
    <submittedName>
        <fullName evidence="2">Lmo1883 protein</fullName>
    </submittedName>
</protein>
<feature type="signal peptide" evidence="1">
    <location>
        <begin position="1"/>
        <end position="27"/>
    </location>
</feature>
<organism evidence="2">
    <name type="scientific">Ganoderma boninense</name>
    <dbReference type="NCBI Taxonomy" id="34458"/>
    <lineage>
        <taxon>Eukaryota</taxon>
        <taxon>Fungi</taxon>
        <taxon>Dikarya</taxon>
        <taxon>Basidiomycota</taxon>
        <taxon>Agaricomycotina</taxon>
        <taxon>Agaricomycetes</taxon>
        <taxon>Polyporales</taxon>
        <taxon>Polyporaceae</taxon>
        <taxon>Ganoderma</taxon>
    </lineage>
</organism>
<reference evidence="2" key="1">
    <citation type="submission" date="2019-10" db="EMBL/GenBank/DDBJ databases">
        <authorList>
            <person name="Nor Muhammad N."/>
        </authorList>
    </citation>
    <scope>NUCLEOTIDE SEQUENCE</scope>
</reference>
<evidence type="ECO:0000313" key="2">
    <source>
        <dbReference type="EMBL" id="VWO97813.1"/>
    </source>
</evidence>
<name>A0A5K1JZN5_9APHY</name>
<gene>
    <name evidence="2" type="primary">Q8Y619</name>
</gene>
<keyword evidence="1" id="KW-0732">Signal</keyword>
<accession>A0A5K1JZN5</accession>
<sequence>MFSKISLIKFVLVPLAAVTLLAPLVPASPSVALQERQNDPSPGPYYWPSPPTTNCQPDRTRMPQITMPDQDTVWYVGQWQQVRCVHALITLRLSSAVWHGSRQTQDDGSGQGNVDVDLSDVDLDLDIGADLQADVADEDSSEDLPVRPGRLPRCVPRLVLYKRSDRFFNPITISVNFDIDDGVVDIFVPNVRPDSDYVVILYLGRMQSRGNMFQISRRRNQ</sequence>
<feature type="chain" id="PRO_5023854940" evidence="1">
    <location>
        <begin position="28"/>
        <end position="221"/>
    </location>
</feature>
<dbReference type="AlphaFoldDB" id="A0A5K1JZN5"/>